<organism evidence="2 3">
    <name type="scientific">Falsiroseomonas algicola</name>
    <dbReference type="NCBI Taxonomy" id="2716930"/>
    <lineage>
        <taxon>Bacteria</taxon>
        <taxon>Pseudomonadati</taxon>
        <taxon>Pseudomonadota</taxon>
        <taxon>Alphaproteobacteria</taxon>
        <taxon>Acetobacterales</taxon>
        <taxon>Roseomonadaceae</taxon>
        <taxon>Falsiroseomonas</taxon>
    </lineage>
</organism>
<dbReference type="RefSeq" id="WP_164694632.1">
    <property type="nucleotide sequence ID" value="NZ_JAAIKB010000004.1"/>
</dbReference>
<dbReference type="SUPFAM" id="SSF52091">
    <property type="entry name" value="SpoIIaa-like"/>
    <property type="match status" value="1"/>
</dbReference>
<keyword evidence="3" id="KW-1185">Reference proteome</keyword>
<dbReference type="InterPro" id="IPR052746">
    <property type="entry name" value="MlaB_ABC_Transporter"/>
</dbReference>
<dbReference type="Pfam" id="PF13466">
    <property type="entry name" value="STAS_2"/>
    <property type="match status" value="1"/>
</dbReference>
<evidence type="ECO:0000259" key="1">
    <source>
        <dbReference type="PROSITE" id="PS50801"/>
    </source>
</evidence>
<gene>
    <name evidence="2" type="ORF">G3576_11945</name>
</gene>
<dbReference type="InterPro" id="IPR058548">
    <property type="entry name" value="MlaB-like_STAS"/>
</dbReference>
<dbReference type="InterPro" id="IPR036513">
    <property type="entry name" value="STAS_dom_sf"/>
</dbReference>
<sequence>MSNLGSPDAVKPLRLTGRLTIATIQDSKSTLLDALRTSRAVELDCHEGTAFDISFVQLLESAGVLARRDGVALSLRQPVPAPLAALLAEGGFRDWTIPLARSAA</sequence>
<dbReference type="PANTHER" id="PTHR35849">
    <property type="entry name" value="BLR2341 PROTEIN"/>
    <property type="match status" value="1"/>
</dbReference>
<dbReference type="PANTHER" id="PTHR35849:SF2">
    <property type="entry name" value="BLR2341 PROTEIN"/>
    <property type="match status" value="1"/>
</dbReference>
<reference evidence="2 3" key="2">
    <citation type="submission" date="2020-03" db="EMBL/GenBank/DDBJ databases">
        <title>Roseomonas stagni sp. nov., isolated from pond water in Japan.</title>
        <authorList>
            <person name="Furuhata K."/>
            <person name="Miyamoto H."/>
            <person name="Goto K."/>
        </authorList>
    </citation>
    <scope>NUCLEOTIDE SEQUENCE [LARGE SCALE GENOMIC DNA]</scope>
    <source>
        <strain evidence="2 3">PeD5</strain>
    </source>
</reference>
<feature type="domain" description="STAS" evidence="1">
    <location>
        <begin position="1"/>
        <end position="104"/>
    </location>
</feature>
<dbReference type="PROSITE" id="PS50801">
    <property type="entry name" value="STAS"/>
    <property type="match status" value="1"/>
</dbReference>
<protein>
    <submittedName>
        <fullName evidence="2">STAS domain-containing protein</fullName>
    </submittedName>
</protein>
<name>A0A6M1LK55_9PROT</name>
<dbReference type="EMBL" id="JAAIKB010000004">
    <property type="protein sequence ID" value="NGM20726.1"/>
    <property type="molecule type" value="Genomic_DNA"/>
</dbReference>
<dbReference type="Proteomes" id="UP000475385">
    <property type="component" value="Unassembled WGS sequence"/>
</dbReference>
<comment type="caution">
    <text evidence="2">The sequence shown here is derived from an EMBL/GenBank/DDBJ whole genome shotgun (WGS) entry which is preliminary data.</text>
</comment>
<evidence type="ECO:0000313" key="3">
    <source>
        <dbReference type="Proteomes" id="UP000475385"/>
    </source>
</evidence>
<proteinExistence type="predicted"/>
<evidence type="ECO:0000313" key="2">
    <source>
        <dbReference type="EMBL" id="NGM20726.1"/>
    </source>
</evidence>
<dbReference type="Gene3D" id="3.30.750.24">
    <property type="entry name" value="STAS domain"/>
    <property type="match status" value="1"/>
</dbReference>
<dbReference type="AlphaFoldDB" id="A0A6M1LK55"/>
<dbReference type="InterPro" id="IPR002645">
    <property type="entry name" value="STAS_dom"/>
</dbReference>
<reference evidence="2 3" key="1">
    <citation type="submission" date="2020-02" db="EMBL/GenBank/DDBJ databases">
        <authorList>
            <person name="Kim H.M."/>
            <person name="Jeon C.O."/>
        </authorList>
    </citation>
    <scope>NUCLEOTIDE SEQUENCE [LARGE SCALE GENOMIC DNA]</scope>
    <source>
        <strain evidence="2 3">PeD5</strain>
    </source>
</reference>
<accession>A0A6M1LK55</accession>